<protein>
    <submittedName>
        <fullName evidence="1">35745_t:CDS:1</fullName>
    </submittedName>
</protein>
<evidence type="ECO:0000313" key="1">
    <source>
        <dbReference type="EMBL" id="CAG8851483.1"/>
    </source>
</evidence>
<proteinExistence type="predicted"/>
<reference evidence="1 2" key="1">
    <citation type="submission" date="2021-06" db="EMBL/GenBank/DDBJ databases">
        <authorList>
            <person name="Kallberg Y."/>
            <person name="Tangrot J."/>
            <person name="Rosling A."/>
        </authorList>
    </citation>
    <scope>NUCLEOTIDE SEQUENCE [LARGE SCALE GENOMIC DNA]</scope>
    <source>
        <strain evidence="1 2">120-4 pot B 10/14</strain>
    </source>
</reference>
<comment type="caution">
    <text evidence="1">The sequence shown here is derived from an EMBL/GenBank/DDBJ whole genome shotgun (WGS) entry which is preliminary data.</text>
</comment>
<gene>
    <name evidence="1" type="ORF">GMARGA_LOCUS40765</name>
</gene>
<sequence>SQVPLEGFQVPPEGFQVSPEVSIKLHLSPSSFTHPIKLRPSTVKLRLSTSEFHPRAPLNSFASSPHCFPSFTLRIQAPLAGLQAPPDVPPISQVPLEGFQVPPEGFQVLPEVSIKLHLSPSSFTHPIKLCPSTVKLHPSTSEFHSRALLNSFASSSPTASQVLPEGFKLHSQGCKLHLISLQVLPTGFYDLPN</sequence>
<dbReference type="EMBL" id="CAJVQB010106355">
    <property type="protein sequence ID" value="CAG8851483.1"/>
    <property type="molecule type" value="Genomic_DNA"/>
</dbReference>
<dbReference type="Proteomes" id="UP000789901">
    <property type="component" value="Unassembled WGS sequence"/>
</dbReference>
<feature type="non-terminal residue" evidence="1">
    <location>
        <position position="1"/>
    </location>
</feature>
<keyword evidence="2" id="KW-1185">Reference proteome</keyword>
<evidence type="ECO:0000313" key="2">
    <source>
        <dbReference type="Proteomes" id="UP000789901"/>
    </source>
</evidence>
<feature type="non-terminal residue" evidence="1">
    <location>
        <position position="193"/>
    </location>
</feature>
<organism evidence="1 2">
    <name type="scientific">Gigaspora margarita</name>
    <dbReference type="NCBI Taxonomy" id="4874"/>
    <lineage>
        <taxon>Eukaryota</taxon>
        <taxon>Fungi</taxon>
        <taxon>Fungi incertae sedis</taxon>
        <taxon>Mucoromycota</taxon>
        <taxon>Glomeromycotina</taxon>
        <taxon>Glomeromycetes</taxon>
        <taxon>Diversisporales</taxon>
        <taxon>Gigasporaceae</taxon>
        <taxon>Gigaspora</taxon>
    </lineage>
</organism>
<name>A0ABN7X9P6_GIGMA</name>
<accession>A0ABN7X9P6</accession>